<dbReference type="OrthoDB" id="8635520at2"/>
<dbReference type="AlphaFoldDB" id="A0A4P6MRP5"/>
<dbReference type="Proteomes" id="UP000290408">
    <property type="component" value="Chromosome"/>
</dbReference>
<accession>A0A4P6MRP5</accession>
<dbReference type="Gene3D" id="1.10.10.10">
    <property type="entry name" value="Winged helix-like DNA-binding domain superfamily/Winged helix DNA-binding domain"/>
    <property type="match status" value="1"/>
</dbReference>
<dbReference type="GO" id="GO:0003700">
    <property type="term" value="F:DNA-binding transcription factor activity"/>
    <property type="evidence" value="ECO:0007669"/>
    <property type="project" value="InterPro"/>
</dbReference>
<dbReference type="PANTHER" id="PTHR33164:SF99">
    <property type="entry name" value="MARR FAMILY REGULATORY PROTEIN"/>
    <property type="match status" value="1"/>
</dbReference>
<evidence type="ECO:0000313" key="3">
    <source>
        <dbReference type="Proteomes" id="UP000290408"/>
    </source>
</evidence>
<dbReference type="SMART" id="SM00347">
    <property type="entry name" value="HTH_MARR"/>
    <property type="match status" value="1"/>
</dbReference>
<dbReference type="InterPro" id="IPR039422">
    <property type="entry name" value="MarR/SlyA-like"/>
</dbReference>
<organism evidence="2 3">
    <name type="scientific">Janibacter limosus</name>
    <dbReference type="NCBI Taxonomy" id="53458"/>
    <lineage>
        <taxon>Bacteria</taxon>
        <taxon>Bacillati</taxon>
        <taxon>Actinomycetota</taxon>
        <taxon>Actinomycetes</taxon>
        <taxon>Micrococcales</taxon>
        <taxon>Intrasporangiaceae</taxon>
        <taxon>Janibacter</taxon>
    </lineage>
</organism>
<evidence type="ECO:0000313" key="2">
    <source>
        <dbReference type="EMBL" id="QBF45292.1"/>
    </source>
</evidence>
<dbReference type="InterPro" id="IPR036388">
    <property type="entry name" value="WH-like_DNA-bd_sf"/>
</dbReference>
<dbReference type="KEGG" id="jli:EXU32_02815"/>
<dbReference type="InterPro" id="IPR000835">
    <property type="entry name" value="HTH_MarR-typ"/>
</dbReference>
<protein>
    <submittedName>
        <fullName evidence="2">MarR family transcriptional regulator</fullName>
    </submittedName>
</protein>
<proteinExistence type="predicted"/>
<gene>
    <name evidence="2" type="ORF">EXU32_02815</name>
</gene>
<dbReference type="Pfam" id="PF12802">
    <property type="entry name" value="MarR_2"/>
    <property type="match status" value="1"/>
</dbReference>
<evidence type="ECO:0000259" key="1">
    <source>
        <dbReference type="PROSITE" id="PS50995"/>
    </source>
</evidence>
<name>A0A4P6MRP5_9MICO</name>
<dbReference type="GO" id="GO:0006950">
    <property type="term" value="P:response to stress"/>
    <property type="evidence" value="ECO:0007669"/>
    <property type="project" value="TreeGrafter"/>
</dbReference>
<feature type="domain" description="HTH marR-type" evidence="1">
    <location>
        <begin position="8"/>
        <end position="146"/>
    </location>
</feature>
<dbReference type="EMBL" id="CP036164">
    <property type="protein sequence ID" value="QBF45292.1"/>
    <property type="molecule type" value="Genomic_DNA"/>
</dbReference>
<keyword evidence="3" id="KW-1185">Reference proteome</keyword>
<dbReference type="STRING" id="1216970.GCA_001570985_01723"/>
<dbReference type="InterPro" id="IPR036390">
    <property type="entry name" value="WH_DNA-bd_sf"/>
</dbReference>
<sequence length="163" mass="18221">MEPRWLDDDEMRTWLQVIALAEVLPARLDAQVRQDSGLTHFEYQVLAMLSEAPERTLRMSWLARRANSTLPRLSHVVKRLEDRGLVSRSRSDLDARATDAVLTDEGWAKIVSAAPHHVSFVREHVLDQLTPGQVRALGEIAGAVLRSLDPSGDLTMRAADAPH</sequence>
<dbReference type="RefSeq" id="WP_130628532.1">
    <property type="nucleotide sequence ID" value="NZ_CP036164.1"/>
</dbReference>
<dbReference type="PANTHER" id="PTHR33164">
    <property type="entry name" value="TRANSCRIPTIONAL REGULATOR, MARR FAMILY"/>
    <property type="match status" value="1"/>
</dbReference>
<dbReference type="SUPFAM" id="SSF46785">
    <property type="entry name" value="Winged helix' DNA-binding domain"/>
    <property type="match status" value="1"/>
</dbReference>
<dbReference type="PROSITE" id="PS50995">
    <property type="entry name" value="HTH_MARR_2"/>
    <property type="match status" value="1"/>
</dbReference>
<reference evidence="2 3" key="1">
    <citation type="submission" date="2019-02" db="EMBL/GenBank/DDBJ databases">
        <title>Genomic data mining of an Antarctic deep-sea actinobacterium, Janibacterlimosus P3-3-X1.</title>
        <authorList>
            <person name="Liao L."/>
            <person name="Chen B."/>
        </authorList>
    </citation>
    <scope>NUCLEOTIDE SEQUENCE [LARGE SCALE GENOMIC DNA]</scope>
    <source>
        <strain evidence="2 3">P3-3-X1</strain>
    </source>
</reference>